<organism evidence="2">
    <name type="scientific">Arundo donax</name>
    <name type="common">Giant reed</name>
    <name type="synonym">Donax arundinaceus</name>
    <dbReference type="NCBI Taxonomy" id="35708"/>
    <lineage>
        <taxon>Eukaryota</taxon>
        <taxon>Viridiplantae</taxon>
        <taxon>Streptophyta</taxon>
        <taxon>Embryophyta</taxon>
        <taxon>Tracheophyta</taxon>
        <taxon>Spermatophyta</taxon>
        <taxon>Magnoliopsida</taxon>
        <taxon>Liliopsida</taxon>
        <taxon>Poales</taxon>
        <taxon>Poaceae</taxon>
        <taxon>PACMAD clade</taxon>
        <taxon>Arundinoideae</taxon>
        <taxon>Arundineae</taxon>
        <taxon>Arundo</taxon>
    </lineage>
</organism>
<reference evidence="2" key="1">
    <citation type="submission" date="2014-09" db="EMBL/GenBank/DDBJ databases">
        <authorList>
            <person name="Magalhaes I.L.F."/>
            <person name="Oliveira U."/>
            <person name="Santos F.R."/>
            <person name="Vidigal T.H.D.A."/>
            <person name="Brescovit A.D."/>
            <person name="Santos A.J."/>
        </authorList>
    </citation>
    <scope>NUCLEOTIDE SEQUENCE</scope>
    <source>
        <tissue evidence="2">Shoot tissue taken approximately 20 cm above the soil surface</tissue>
    </source>
</reference>
<accession>A0A0A9H3M2</accession>
<evidence type="ECO:0000256" key="1">
    <source>
        <dbReference type="SAM" id="Phobius"/>
    </source>
</evidence>
<keyword evidence="1" id="KW-0472">Membrane</keyword>
<name>A0A0A9H3M2_ARUDO</name>
<keyword evidence="1" id="KW-0812">Transmembrane</keyword>
<dbReference type="AlphaFoldDB" id="A0A0A9H3M2"/>
<protein>
    <submittedName>
        <fullName evidence="2">Uncharacterized protein</fullName>
    </submittedName>
</protein>
<keyword evidence="1" id="KW-1133">Transmembrane helix</keyword>
<feature type="transmembrane region" description="Helical" evidence="1">
    <location>
        <begin position="54"/>
        <end position="74"/>
    </location>
</feature>
<evidence type="ECO:0000313" key="2">
    <source>
        <dbReference type="EMBL" id="JAE29446.1"/>
    </source>
</evidence>
<dbReference type="EMBL" id="GBRH01168450">
    <property type="protein sequence ID" value="JAE29446.1"/>
    <property type="molecule type" value="Transcribed_RNA"/>
</dbReference>
<sequence length="85" mass="9356">MDFLKQLCLIAMESLLAPYDKSSSDWHRFSYTSVPPIIHKRTDKLSVSINALKLILGALFIPALIISLNGSLMLNSGITLPTTPL</sequence>
<proteinExistence type="predicted"/>
<reference evidence="2" key="2">
    <citation type="journal article" date="2015" name="Data Brief">
        <title>Shoot transcriptome of the giant reed, Arundo donax.</title>
        <authorList>
            <person name="Barrero R.A."/>
            <person name="Guerrero F.D."/>
            <person name="Moolhuijzen P."/>
            <person name="Goolsby J.A."/>
            <person name="Tidwell J."/>
            <person name="Bellgard S.E."/>
            <person name="Bellgard M.I."/>
        </authorList>
    </citation>
    <scope>NUCLEOTIDE SEQUENCE</scope>
    <source>
        <tissue evidence="2">Shoot tissue taken approximately 20 cm above the soil surface</tissue>
    </source>
</reference>